<evidence type="ECO:0008006" key="3">
    <source>
        <dbReference type="Google" id="ProtNLM"/>
    </source>
</evidence>
<accession>A0A8H3VJ26</accession>
<protein>
    <recommendedName>
        <fullName evidence="3">Small secreted protein</fullName>
    </recommendedName>
</protein>
<comment type="caution">
    <text evidence="1">The sequence shown here is derived from an EMBL/GenBank/DDBJ whole genome shotgun (WGS) entry which is preliminary data.</text>
</comment>
<organism evidence="1 2">
    <name type="scientific">Venturia inaequalis</name>
    <name type="common">Apple scab fungus</name>
    <dbReference type="NCBI Taxonomy" id="5025"/>
    <lineage>
        <taxon>Eukaryota</taxon>
        <taxon>Fungi</taxon>
        <taxon>Dikarya</taxon>
        <taxon>Ascomycota</taxon>
        <taxon>Pezizomycotina</taxon>
        <taxon>Dothideomycetes</taxon>
        <taxon>Pleosporomycetidae</taxon>
        <taxon>Venturiales</taxon>
        <taxon>Venturiaceae</taxon>
        <taxon>Venturia</taxon>
    </lineage>
</organism>
<reference evidence="1 2" key="1">
    <citation type="submission" date="2019-07" db="EMBL/GenBank/DDBJ databases">
        <title>Venturia inaequalis Genome Resource.</title>
        <authorList>
            <person name="Lichtner F.J."/>
        </authorList>
    </citation>
    <scope>NUCLEOTIDE SEQUENCE [LARGE SCALE GENOMIC DNA]</scope>
    <source>
        <strain evidence="1 2">DMI_063113</strain>
    </source>
</reference>
<sequence>MLSFPGPDFFSNLSDSSIPSLNVTMKSFQFFSSLLLPLLSTYPDPAAAQLTIQTTPSLNVTAIASRDGVSAIECWQIPGFKASADKGTVGSLSLFLGDTANATYTVLPPRFDGGVHNAPVNQFVLFMSGLAHVTLPNTTISPTTSAWVQGGKYGLIIAADTSAVSKYGHATAYPSDADTVALQVPFKDGIIPDHTLLYDGPCLWTEMIGV</sequence>
<name>A0A8H3VJ26_VENIN</name>
<proteinExistence type="predicted"/>
<dbReference type="AlphaFoldDB" id="A0A8H3VJ26"/>
<dbReference type="EMBL" id="WNWR01000155">
    <property type="protein sequence ID" value="KAE9990059.1"/>
    <property type="molecule type" value="Genomic_DNA"/>
</dbReference>
<evidence type="ECO:0000313" key="1">
    <source>
        <dbReference type="EMBL" id="KAE9990059.1"/>
    </source>
</evidence>
<dbReference type="Proteomes" id="UP000490939">
    <property type="component" value="Unassembled WGS sequence"/>
</dbReference>
<keyword evidence="2" id="KW-1185">Reference proteome</keyword>
<evidence type="ECO:0000313" key="2">
    <source>
        <dbReference type="Proteomes" id="UP000490939"/>
    </source>
</evidence>
<gene>
    <name evidence="1" type="ORF">EG327_001911</name>
</gene>